<accession>A0A1I4CBU4</accession>
<keyword evidence="2" id="KW-0067">ATP-binding</keyword>
<dbReference type="InterPro" id="IPR028350">
    <property type="entry name" value="DNAC/IstB-like"/>
</dbReference>
<name>A0A1I4CBU4_9LACT</name>
<dbReference type="PANTHER" id="PTHR30050:SF4">
    <property type="entry name" value="ATP-BINDING PROTEIN RV3427C IN INSERTION SEQUENCE-RELATED"/>
    <property type="match status" value="1"/>
</dbReference>
<evidence type="ECO:0000256" key="1">
    <source>
        <dbReference type="ARBA" id="ARBA00022741"/>
    </source>
</evidence>
<evidence type="ECO:0000259" key="3">
    <source>
        <dbReference type="Pfam" id="PF01695"/>
    </source>
</evidence>
<proteinExistence type="predicted"/>
<dbReference type="PANTHER" id="PTHR30050">
    <property type="entry name" value="CHROMOSOMAL REPLICATION INITIATOR PROTEIN DNAA"/>
    <property type="match status" value="1"/>
</dbReference>
<evidence type="ECO:0000256" key="2">
    <source>
        <dbReference type="ARBA" id="ARBA00022840"/>
    </source>
</evidence>
<dbReference type="SUPFAM" id="SSF52540">
    <property type="entry name" value="P-loop containing nucleoside triphosphate hydrolases"/>
    <property type="match status" value="1"/>
</dbReference>
<feature type="domain" description="IstB-like ATP-binding" evidence="3">
    <location>
        <begin position="8"/>
        <end position="244"/>
    </location>
</feature>
<dbReference type="Pfam" id="PF01695">
    <property type="entry name" value="IstB_IS21"/>
    <property type="match status" value="1"/>
</dbReference>
<dbReference type="AlphaFoldDB" id="A0A1I4CBU4"/>
<dbReference type="GO" id="GO:0006260">
    <property type="term" value="P:DNA replication"/>
    <property type="evidence" value="ECO:0007669"/>
    <property type="project" value="TreeGrafter"/>
</dbReference>
<dbReference type="GO" id="GO:0005524">
    <property type="term" value="F:ATP binding"/>
    <property type="evidence" value="ECO:0007669"/>
    <property type="project" value="UniProtKB-KW"/>
</dbReference>
<keyword evidence="5" id="KW-1185">Reference proteome</keyword>
<evidence type="ECO:0000313" key="4">
    <source>
        <dbReference type="EMBL" id="SFK78632.1"/>
    </source>
</evidence>
<dbReference type="CDD" id="cd00009">
    <property type="entry name" value="AAA"/>
    <property type="match status" value="1"/>
</dbReference>
<dbReference type="PIRSF" id="PIRSF003073">
    <property type="entry name" value="DNAC_TnpB_IstB"/>
    <property type="match status" value="1"/>
</dbReference>
<protein>
    <submittedName>
        <fullName evidence="4">DNA replication protein DnaC</fullName>
    </submittedName>
</protein>
<dbReference type="EMBL" id="FOSJ01000118">
    <property type="protein sequence ID" value="SFK78632.1"/>
    <property type="molecule type" value="Genomic_DNA"/>
</dbReference>
<dbReference type="InterPro" id="IPR047661">
    <property type="entry name" value="IstB"/>
</dbReference>
<gene>
    <name evidence="4" type="ORF">SAMN04488569_11181</name>
</gene>
<organism evidence="4 5">
    <name type="scientific">Marinilactibacillus piezotolerans</name>
    <dbReference type="NCBI Taxonomy" id="258723"/>
    <lineage>
        <taxon>Bacteria</taxon>
        <taxon>Bacillati</taxon>
        <taxon>Bacillota</taxon>
        <taxon>Bacilli</taxon>
        <taxon>Lactobacillales</taxon>
        <taxon>Carnobacteriaceae</taxon>
        <taxon>Marinilactibacillus</taxon>
    </lineage>
</organism>
<dbReference type="InterPro" id="IPR027417">
    <property type="entry name" value="P-loop_NTPase"/>
</dbReference>
<sequence>MMNEDTITKLIEMKMSGMAEAYKQQAQNKQYNDLGFEDRFKLLVDSEHSRRKSNKLQRLIRQAAFEVPSASIEEIQYFEDRRLPKEEILRLASGLYLENKNNIILMGATGAGKTYLACAFGIAACRQFYKVQYVRLPELLDEFKIAKNQPDDSYKKLMRKYTKKELLIIDEWLLHDLTEEELYLTMEIIEKREKTTSTIFCTQFNTAGWHSKLGGGPTGEAVIDRIVHNSYTITIDGETSMRERLGLSNNF</sequence>
<evidence type="ECO:0000313" key="5">
    <source>
        <dbReference type="Proteomes" id="UP000199589"/>
    </source>
</evidence>
<dbReference type="Proteomes" id="UP000199589">
    <property type="component" value="Unassembled WGS sequence"/>
</dbReference>
<dbReference type="InterPro" id="IPR002611">
    <property type="entry name" value="IstB_ATP-bd"/>
</dbReference>
<dbReference type="RefSeq" id="WP_022796280.1">
    <property type="nucleotide sequence ID" value="NZ_FOSJ01000118.1"/>
</dbReference>
<dbReference type="Gene3D" id="3.40.50.300">
    <property type="entry name" value="P-loop containing nucleotide triphosphate hydrolases"/>
    <property type="match status" value="1"/>
</dbReference>
<reference evidence="5" key="1">
    <citation type="submission" date="2016-10" db="EMBL/GenBank/DDBJ databases">
        <authorList>
            <person name="Varghese N."/>
            <person name="Submissions S."/>
        </authorList>
    </citation>
    <scope>NUCLEOTIDE SEQUENCE [LARGE SCALE GENOMIC DNA]</scope>
    <source>
        <strain evidence="5">DSM 16108</strain>
    </source>
</reference>
<dbReference type="NCBIfam" id="NF038214">
    <property type="entry name" value="IS21_help_AAA"/>
    <property type="match status" value="1"/>
</dbReference>
<keyword evidence="1" id="KW-0547">Nucleotide-binding</keyword>